<dbReference type="InterPro" id="IPR009057">
    <property type="entry name" value="Homeodomain-like_sf"/>
</dbReference>
<evidence type="ECO:0000259" key="6">
    <source>
        <dbReference type="PROSITE" id="PS50977"/>
    </source>
</evidence>
<feature type="domain" description="HTH tetR-type" evidence="6">
    <location>
        <begin position="8"/>
        <end position="68"/>
    </location>
</feature>
<dbReference type="Pfam" id="PF13977">
    <property type="entry name" value="TetR_C_6"/>
    <property type="match status" value="1"/>
</dbReference>
<dbReference type="InterPro" id="IPR039538">
    <property type="entry name" value="BetI_C"/>
</dbReference>
<accession>A0ABQ1UE76</accession>
<keyword evidence="1" id="KW-0678">Repressor</keyword>
<dbReference type="PANTHER" id="PTHR30055">
    <property type="entry name" value="HTH-TYPE TRANSCRIPTIONAL REGULATOR RUTR"/>
    <property type="match status" value="1"/>
</dbReference>
<evidence type="ECO:0000256" key="5">
    <source>
        <dbReference type="PROSITE-ProRule" id="PRU00335"/>
    </source>
</evidence>
<evidence type="ECO:0000313" key="7">
    <source>
        <dbReference type="EMBL" id="GGF17026.1"/>
    </source>
</evidence>
<dbReference type="Pfam" id="PF00440">
    <property type="entry name" value="TetR_N"/>
    <property type="match status" value="1"/>
</dbReference>
<dbReference type="InterPro" id="IPR050109">
    <property type="entry name" value="HTH-type_TetR-like_transc_reg"/>
</dbReference>
<dbReference type="InterPro" id="IPR036271">
    <property type="entry name" value="Tet_transcr_reg_TetR-rel_C_sf"/>
</dbReference>
<keyword evidence="8" id="KW-1185">Reference proteome</keyword>
<evidence type="ECO:0000256" key="1">
    <source>
        <dbReference type="ARBA" id="ARBA00022491"/>
    </source>
</evidence>
<dbReference type="SUPFAM" id="SSF46689">
    <property type="entry name" value="Homeodomain-like"/>
    <property type="match status" value="1"/>
</dbReference>
<feature type="DNA-binding region" description="H-T-H motif" evidence="5">
    <location>
        <begin position="31"/>
        <end position="50"/>
    </location>
</feature>
<reference evidence="8" key="1">
    <citation type="journal article" date="2019" name="Int. J. Syst. Evol. Microbiol.">
        <title>The Global Catalogue of Microorganisms (GCM) 10K type strain sequencing project: providing services to taxonomists for standard genome sequencing and annotation.</title>
        <authorList>
            <consortium name="The Broad Institute Genomics Platform"/>
            <consortium name="The Broad Institute Genome Sequencing Center for Infectious Disease"/>
            <person name="Wu L."/>
            <person name="Ma J."/>
        </authorList>
    </citation>
    <scope>NUCLEOTIDE SEQUENCE [LARGE SCALE GENOMIC DNA]</scope>
    <source>
        <strain evidence="8">CCM 7855</strain>
    </source>
</reference>
<dbReference type="Gene3D" id="1.10.357.10">
    <property type="entry name" value="Tetracycline Repressor, domain 2"/>
    <property type="match status" value="1"/>
</dbReference>
<proteinExistence type="predicted"/>
<dbReference type="EMBL" id="BMCS01000001">
    <property type="protein sequence ID" value="GGF17026.1"/>
    <property type="molecule type" value="Genomic_DNA"/>
</dbReference>
<dbReference type="Proteomes" id="UP000632454">
    <property type="component" value="Unassembled WGS sequence"/>
</dbReference>
<evidence type="ECO:0000256" key="4">
    <source>
        <dbReference type="ARBA" id="ARBA00023163"/>
    </source>
</evidence>
<organism evidence="7 8">
    <name type="scientific">Williamsia phyllosphaerae</name>
    <dbReference type="NCBI Taxonomy" id="885042"/>
    <lineage>
        <taxon>Bacteria</taxon>
        <taxon>Bacillati</taxon>
        <taxon>Actinomycetota</taxon>
        <taxon>Actinomycetes</taxon>
        <taxon>Mycobacteriales</taxon>
        <taxon>Nocardiaceae</taxon>
        <taxon>Williamsia</taxon>
    </lineage>
</organism>
<evidence type="ECO:0000256" key="3">
    <source>
        <dbReference type="ARBA" id="ARBA00023125"/>
    </source>
</evidence>
<evidence type="ECO:0000256" key="2">
    <source>
        <dbReference type="ARBA" id="ARBA00023015"/>
    </source>
</evidence>
<keyword evidence="3 5" id="KW-0238">DNA-binding</keyword>
<name>A0ABQ1UE76_9NOCA</name>
<dbReference type="RefSeq" id="WP_188487678.1">
    <property type="nucleotide sequence ID" value="NZ_BMCS01000001.1"/>
</dbReference>
<dbReference type="InterPro" id="IPR001647">
    <property type="entry name" value="HTH_TetR"/>
</dbReference>
<dbReference type="PROSITE" id="PS50977">
    <property type="entry name" value="HTH_TETR_2"/>
    <property type="match status" value="1"/>
</dbReference>
<keyword evidence="2" id="KW-0805">Transcription regulation</keyword>
<dbReference type="SUPFAM" id="SSF48498">
    <property type="entry name" value="Tetracyclin repressor-like, C-terminal domain"/>
    <property type="match status" value="1"/>
</dbReference>
<comment type="caution">
    <text evidence="7">The sequence shown here is derived from an EMBL/GenBank/DDBJ whole genome shotgun (WGS) entry which is preliminary data.</text>
</comment>
<gene>
    <name evidence="7" type="ORF">GCM10007298_11310</name>
</gene>
<evidence type="ECO:0000313" key="8">
    <source>
        <dbReference type="Proteomes" id="UP000632454"/>
    </source>
</evidence>
<sequence>MARTADHQQRRAQIIAGVRVVAGESGLGRVTIARTAEAAGVSVGLVQHYYASKEDLLADAFADVRSDVLTRIDAEIARSEKRGARIETMVVDGLSQLLPIGTSRRAEVYLSHAFVGLALEDETLRTQLRDARQQLQDRVSTALANGMTCGEVDADTDTGQAAYGLLALTDGLASHLLLQSGPQLRAWSAAVLCARVGELCPGECSHRLADR</sequence>
<keyword evidence="4" id="KW-0804">Transcription</keyword>
<dbReference type="PANTHER" id="PTHR30055:SF234">
    <property type="entry name" value="HTH-TYPE TRANSCRIPTIONAL REGULATOR BETI"/>
    <property type="match status" value="1"/>
</dbReference>
<protein>
    <recommendedName>
        <fullName evidence="6">HTH tetR-type domain-containing protein</fullName>
    </recommendedName>
</protein>